<dbReference type="Proteomes" id="UP000198409">
    <property type="component" value="Unassembled WGS sequence"/>
</dbReference>
<keyword evidence="5" id="KW-1185">Reference proteome</keyword>
<evidence type="ECO:0000313" key="3">
    <source>
        <dbReference type="EMBL" id="TBN47831.1"/>
    </source>
</evidence>
<dbReference type="Gene3D" id="3.40.50.1820">
    <property type="entry name" value="alpha/beta hydrolase"/>
    <property type="match status" value="1"/>
</dbReference>
<proteinExistence type="predicted"/>
<evidence type="ECO:0000313" key="2">
    <source>
        <dbReference type="EMBL" id="SNR62526.1"/>
    </source>
</evidence>
<reference evidence="3 5" key="3">
    <citation type="submission" date="2019-02" db="EMBL/GenBank/DDBJ databases">
        <authorList>
            <person name="Zhang G."/>
        </authorList>
    </citation>
    <scope>NUCLEOTIDE SEQUENCE [LARGE SCALE GENOMIC DNA]</scope>
    <source>
        <strain evidence="3 5">CMB17</strain>
    </source>
</reference>
<evidence type="ECO:0000259" key="1">
    <source>
        <dbReference type="Pfam" id="PF00561"/>
    </source>
</evidence>
<dbReference type="GO" id="GO:0016787">
    <property type="term" value="F:hydrolase activity"/>
    <property type="evidence" value="ECO:0007669"/>
    <property type="project" value="UniProtKB-KW"/>
</dbReference>
<dbReference type="EMBL" id="SIRL01000012">
    <property type="protein sequence ID" value="TBN47831.1"/>
    <property type="molecule type" value="Genomic_DNA"/>
</dbReference>
<protein>
    <submittedName>
        <fullName evidence="3">Alpha/beta hydrolase</fullName>
    </submittedName>
    <submittedName>
        <fullName evidence="2">Pimeloyl-ACP methyl ester carboxylesterase</fullName>
    </submittedName>
</protein>
<accession>A0A238XTZ6</accession>
<reference evidence="4" key="2">
    <citation type="submission" date="2017-06" db="EMBL/GenBank/DDBJ databases">
        <authorList>
            <person name="Varghese N."/>
            <person name="Submissions S."/>
        </authorList>
    </citation>
    <scope>NUCLEOTIDE SEQUENCE [LARGE SCALE GENOMIC DNA]</scope>
    <source>
        <strain evidence="4">DSM 26170</strain>
    </source>
</reference>
<dbReference type="EMBL" id="FZNM01000012">
    <property type="protein sequence ID" value="SNR62526.1"/>
    <property type="molecule type" value="Genomic_DNA"/>
</dbReference>
<dbReference type="PANTHER" id="PTHR43798">
    <property type="entry name" value="MONOACYLGLYCEROL LIPASE"/>
    <property type="match status" value="1"/>
</dbReference>
<dbReference type="InterPro" id="IPR000073">
    <property type="entry name" value="AB_hydrolase_1"/>
</dbReference>
<reference evidence="2" key="1">
    <citation type="submission" date="2017-06" db="EMBL/GenBank/DDBJ databases">
        <authorList>
            <person name="Kim H.J."/>
            <person name="Triplett B.A."/>
        </authorList>
    </citation>
    <scope>NUCLEOTIDE SEQUENCE [LARGE SCALE GENOMIC DNA]</scope>
    <source>
        <strain evidence="2">DSM 26170</strain>
    </source>
</reference>
<gene>
    <name evidence="3" type="ORF">EYF88_14380</name>
    <name evidence="2" type="ORF">SAMN06265378_11282</name>
</gene>
<name>A0A238XTZ6_9RHOB</name>
<dbReference type="InterPro" id="IPR050266">
    <property type="entry name" value="AB_hydrolase_sf"/>
</dbReference>
<feature type="domain" description="AB hydrolase-1" evidence="1">
    <location>
        <begin position="24"/>
        <end position="246"/>
    </location>
</feature>
<dbReference type="SUPFAM" id="SSF53474">
    <property type="entry name" value="alpha/beta-Hydrolases"/>
    <property type="match status" value="1"/>
</dbReference>
<dbReference type="RefSeq" id="WP_089388938.1">
    <property type="nucleotide sequence ID" value="NZ_FZNM01000012.1"/>
</dbReference>
<dbReference type="InterPro" id="IPR029058">
    <property type="entry name" value="AB_hydrolase_fold"/>
</dbReference>
<sequence>MTSRTLPLSDGGTAHILEAGAGEPLLLIHGVGMCADAWRPQIDALRGGYHVVAVDMPGHGGTSALSPTARLPDFVAWAARLVEALDLGPVNLAGHSMGALVSAGLAVERPDLVRRLALLNAVYCRGPEARAAVMARADELARGKSSIDGPLTRWFGDDQAAIRDRVAGWLKQMDLQSYTTAYRSFAEGDRTYAEHLDRIACPALILTGDGDLNSTPGMSVEMAARIPRGRAVIVAGHKHMVNLTGPDTVNDALRTWLNSEVAHERI</sequence>
<evidence type="ECO:0000313" key="5">
    <source>
        <dbReference type="Proteomes" id="UP000292859"/>
    </source>
</evidence>
<keyword evidence="3" id="KW-0378">Hydrolase</keyword>
<dbReference type="Pfam" id="PF00561">
    <property type="entry name" value="Abhydrolase_1"/>
    <property type="match status" value="1"/>
</dbReference>
<dbReference type="AlphaFoldDB" id="A0A238XTZ6"/>
<organism evidence="2 4">
    <name type="scientific">Paracoccus sediminis</name>
    <dbReference type="NCBI Taxonomy" id="1214787"/>
    <lineage>
        <taxon>Bacteria</taxon>
        <taxon>Pseudomonadati</taxon>
        <taxon>Pseudomonadota</taxon>
        <taxon>Alphaproteobacteria</taxon>
        <taxon>Rhodobacterales</taxon>
        <taxon>Paracoccaceae</taxon>
        <taxon>Paracoccus</taxon>
    </lineage>
</organism>
<dbReference type="Proteomes" id="UP000292859">
    <property type="component" value="Unassembled WGS sequence"/>
</dbReference>
<evidence type="ECO:0000313" key="4">
    <source>
        <dbReference type="Proteomes" id="UP000198409"/>
    </source>
</evidence>
<dbReference type="PRINTS" id="PR00111">
    <property type="entry name" value="ABHYDROLASE"/>
</dbReference>
<dbReference type="OrthoDB" id="9804723at2"/>